<evidence type="ECO:0000259" key="1">
    <source>
        <dbReference type="Pfam" id="PF10069"/>
    </source>
</evidence>
<sequence>MSLRSVLEEFGTDPPDHAIVVAREADETDRTGSTGQQGPLERMLAGLFDEQSIDVSGRPTEKFESTFEPGDLESTVVDELTSSGDTAVLLEDGEPVAASSMTDLYEAILAINSDLFVTGARGLGEVDLPDVLAGLADTRLQLRGYPLAHKEKLVLIVLSRYIEQLAWAGGSGTHRAAFQRLSRISDEIGTRDVYRRLDRTNVDVHVYGVDDGAPADLEATVHADDGTAYRNAWFVVYLPDERAESATPAALVCWEVEPRVWDGAFTFDAERVAAIDETIATSL</sequence>
<dbReference type="GO" id="GO:0016301">
    <property type="term" value="F:kinase activity"/>
    <property type="evidence" value="ECO:0007669"/>
    <property type="project" value="UniProtKB-KW"/>
</dbReference>
<organism evidence="2 3">
    <name type="scientific">Natrarchaeobaculum aegyptiacum</name>
    <dbReference type="NCBI Taxonomy" id="745377"/>
    <lineage>
        <taxon>Archaea</taxon>
        <taxon>Methanobacteriati</taxon>
        <taxon>Methanobacteriota</taxon>
        <taxon>Stenosarchaea group</taxon>
        <taxon>Halobacteria</taxon>
        <taxon>Halobacteriales</taxon>
        <taxon>Natrialbaceae</taxon>
        <taxon>Natrarchaeobaculum</taxon>
    </lineage>
</organism>
<dbReference type="KEGG" id="naj:B1756_12390"/>
<feature type="domain" description="DICT" evidence="1">
    <location>
        <begin position="146"/>
        <end position="254"/>
    </location>
</feature>
<dbReference type="RefSeq" id="WP_086888821.1">
    <property type="nucleotide sequence ID" value="NZ_CP019893.1"/>
</dbReference>
<dbReference type="GeneID" id="32894889"/>
<name>A0A2Z2HXP6_9EURY</name>
<keyword evidence="2" id="KW-0808">Transferase</keyword>
<keyword evidence="2" id="KW-0418">Kinase</keyword>
<gene>
    <name evidence="2" type="ORF">B1756_12390</name>
</gene>
<accession>A0A2Z2HXP6</accession>
<evidence type="ECO:0000313" key="3">
    <source>
        <dbReference type="Proteomes" id="UP000250088"/>
    </source>
</evidence>
<reference evidence="3" key="1">
    <citation type="submission" date="2017-02" db="EMBL/GenBank/DDBJ databases">
        <title>Natronthermophilus aegyptiacus gen. nov.,sp. nov., an aerobic, extremely halophilic alkalithermophilic archaeon isolated from the athalassohaline Wadi An Natrun, Egypt.</title>
        <authorList>
            <person name="Zhao B."/>
        </authorList>
    </citation>
    <scope>NUCLEOTIDE SEQUENCE [LARGE SCALE GENOMIC DNA]</scope>
    <source>
        <strain evidence="3">JW/NM-HA 15</strain>
    </source>
</reference>
<evidence type="ECO:0000313" key="2">
    <source>
        <dbReference type="EMBL" id="ARS90447.1"/>
    </source>
</evidence>
<protein>
    <submittedName>
        <fullName evidence="2">Histidine kinase</fullName>
    </submittedName>
</protein>
<dbReference type="Pfam" id="PF10069">
    <property type="entry name" value="DICT"/>
    <property type="match status" value="1"/>
</dbReference>
<dbReference type="EMBL" id="CP019893">
    <property type="protein sequence ID" value="ARS90447.1"/>
    <property type="molecule type" value="Genomic_DNA"/>
</dbReference>
<keyword evidence="3" id="KW-1185">Reference proteome</keyword>
<dbReference type="AlphaFoldDB" id="A0A2Z2HXP6"/>
<dbReference type="Proteomes" id="UP000250088">
    <property type="component" value="Chromosome"/>
</dbReference>
<dbReference type="OrthoDB" id="302327at2157"/>
<dbReference type="InterPro" id="IPR019278">
    <property type="entry name" value="DICT_dom"/>
</dbReference>
<proteinExistence type="predicted"/>